<gene>
    <name evidence="2" type="ORF">JXQ802_LOCUS32735</name>
    <name evidence="1" type="ORF">PYM288_LOCUS21486</name>
</gene>
<dbReference type="PANTHER" id="PTHR31630:SF10">
    <property type="entry name" value="PHYTANOYL-COA DIOXYGENASE"/>
    <property type="match status" value="1"/>
</dbReference>
<protein>
    <recommendedName>
        <fullName evidence="5">Phytanoyl-CoA dioxygenase</fullName>
    </recommendedName>
</protein>
<dbReference type="Gene3D" id="2.60.120.620">
    <property type="entry name" value="q2cbj1_9rhob like domain"/>
    <property type="match status" value="1"/>
</dbReference>
<dbReference type="PANTHER" id="PTHR31630">
    <property type="entry name" value="PHYTANOYL-COA DIOXYGENASE-RELATED-RELATED"/>
    <property type="match status" value="1"/>
</dbReference>
<accession>A0A814RS11</accession>
<reference evidence="1" key="1">
    <citation type="submission" date="2021-02" db="EMBL/GenBank/DDBJ databases">
        <authorList>
            <person name="Nowell W R."/>
        </authorList>
    </citation>
    <scope>NUCLEOTIDE SEQUENCE</scope>
</reference>
<dbReference type="SUPFAM" id="SSF51197">
    <property type="entry name" value="Clavaminate synthase-like"/>
    <property type="match status" value="1"/>
</dbReference>
<dbReference type="Proteomes" id="UP000663854">
    <property type="component" value="Unassembled WGS sequence"/>
</dbReference>
<organism evidence="1 3">
    <name type="scientific">Rotaria sordida</name>
    <dbReference type="NCBI Taxonomy" id="392033"/>
    <lineage>
        <taxon>Eukaryota</taxon>
        <taxon>Metazoa</taxon>
        <taxon>Spiralia</taxon>
        <taxon>Gnathifera</taxon>
        <taxon>Rotifera</taxon>
        <taxon>Eurotatoria</taxon>
        <taxon>Bdelloidea</taxon>
        <taxon>Philodinida</taxon>
        <taxon>Philodinidae</taxon>
        <taxon>Rotaria</taxon>
    </lineage>
</organism>
<dbReference type="EMBL" id="CAJNOH010000852">
    <property type="protein sequence ID" value="CAF1136499.1"/>
    <property type="molecule type" value="Genomic_DNA"/>
</dbReference>
<name>A0A814RS11_9BILA</name>
<evidence type="ECO:0000313" key="1">
    <source>
        <dbReference type="EMBL" id="CAF1136499.1"/>
    </source>
</evidence>
<keyword evidence="4" id="KW-1185">Reference proteome</keyword>
<evidence type="ECO:0000313" key="4">
    <source>
        <dbReference type="Proteomes" id="UP000663870"/>
    </source>
</evidence>
<proteinExistence type="predicted"/>
<dbReference type="EMBL" id="CAJNOL010001458">
    <property type="protein sequence ID" value="CAF1363090.1"/>
    <property type="molecule type" value="Genomic_DNA"/>
</dbReference>
<evidence type="ECO:0000313" key="2">
    <source>
        <dbReference type="EMBL" id="CAF1363090.1"/>
    </source>
</evidence>
<dbReference type="AlphaFoldDB" id="A0A814RS11"/>
<dbReference type="Proteomes" id="UP000663870">
    <property type="component" value="Unassembled WGS sequence"/>
</dbReference>
<comment type="caution">
    <text evidence="1">The sequence shown here is derived from an EMBL/GenBank/DDBJ whole genome shotgun (WGS) entry which is preliminary data.</text>
</comment>
<sequence>MGQRNSTSVPSSVQEIKSNLAATVDYEIDSPRFSVHDARKVQEGIEYLNEHGYAVFADVLSPDEITSNIDLLWKHLENLPSPYHIRGDNAKTWDFLWPGIARLGLMANEGIGQSQFMWSVRGNPNVKKIFAQIWHTSELLVSFDAAGCFRDWHLNRTWKTSSGWYHCDQHPIRKPDRCSIQGLVSITDSNEFTGGLTRQEFVRDRVACTHWPHELNASSLPQFDEKQALKLNAYQQSLIIGTNVDANDAITGTVVDV</sequence>
<evidence type="ECO:0000313" key="3">
    <source>
        <dbReference type="Proteomes" id="UP000663854"/>
    </source>
</evidence>
<evidence type="ECO:0008006" key="5">
    <source>
        <dbReference type="Google" id="ProtNLM"/>
    </source>
</evidence>